<dbReference type="EMBL" id="CM023472">
    <property type="protein sequence ID" value="KAH7958607.1"/>
    <property type="molecule type" value="Genomic_DNA"/>
</dbReference>
<organism evidence="1 2">
    <name type="scientific">Dermacentor silvarum</name>
    <name type="common">Tick</name>
    <dbReference type="NCBI Taxonomy" id="543639"/>
    <lineage>
        <taxon>Eukaryota</taxon>
        <taxon>Metazoa</taxon>
        <taxon>Ecdysozoa</taxon>
        <taxon>Arthropoda</taxon>
        <taxon>Chelicerata</taxon>
        <taxon>Arachnida</taxon>
        <taxon>Acari</taxon>
        <taxon>Parasitiformes</taxon>
        <taxon>Ixodida</taxon>
        <taxon>Ixodoidea</taxon>
        <taxon>Ixodidae</taxon>
        <taxon>Rhipicephalinae</taxon>
        <taxon>Dermacentor</taxon>
    </lineage>
</organism>
<keyword evidence="2" id="KW-1185">Reference proteome</keyword>
<dbReference type="Proteomes" id="UP000821865">
    <property type="component" value="Chromosome 3"/>
</dbReference>
<gene>
    <name evidence="1" type="ORF">HPB49_003212</name>
</gene>
<evidence type="ECO:0000313" key="2">
    <source>
        <dbReference type="Proteomes" id="UP000821865"/>
    </source>
</evidence>
<evidence type="ECO:0000313" key="1">
    <source>
        <dbReference type="EMBL" id="KAH7958607.1"/>
    </source>
</evidence>
<name>A0ACB8D2D9_DERSI</name>
<proteinExistence type="predicted"/>
<comment type="caution">
    <text evidence="1">The sequence shown here is derived from an EMBL/GenBank/DDBJ whole genome shotgun (WGS) entry which is preliminary data.</text>
</comment>
<protein>
    <submittedName>
        <fullName evidence="1">Uncharacterized protein</fullName>
    </submittedName>
</protein>
<reference evidence="1" key="1">
    <citation type="submission" date="2020-05" db="EMBL/GenBank/DDBJ databases">
        <title>Large-scale comparative analyses of tick genomes elucidate their genetic diversity and vector capacities.</title>
        <authorList>
            <person name="Jia N."/>
            <person name="Wang J."/>
            <person name="Shi W."/>
            <person name="Du L."/>
            <person name="Sun Y."/>
            <person name="Zhan W."/>
            <person name="Jiang J."/>
            <person name="Wang Q."/>
            <person name="Zhang B."/>
            <person name="Ji P."/>
            <person name="Sakyi L.B."/>
            <person name="Cui X."/>
            <person name="Yuan T."/>
            <person name="Jiang B."/>
            <person name="Yang W."/>
            <person name="Lam T.T.-Y."/>
            <person name="Chang Q."/>
            <person name="Ding S."/>
            <person name="Wang X."/>
            <person name="Zhu J."/>
            <person name="Ruan X."/>
            <person name="Zhao L."/>
            <person name="Wei J."/>
            <person name="Que T."/>
            <person name="Du C."/>
            <person name="Cheng J."/>
            <person name="Dai P."/>
            <person name="Han X."/>
            <person name="Huang E."/>
            <person name="Gao Y."/>
            <person name="Liu J."/>
            <person name="Shao H."/>
            <person name="Ye R."/>
            <person name="Li L."/>
            <person name="Wei W."/>
            <person name="Wang X."/>
            <person name="Wang C."/>
            <person name="Yang T."/>
            <person name="Huo Q."/>
            <person name="Li W."/>
            <person name="Guo W."/>
            <person name="Chen H."/>
            <person name="Zhou L."/>
            <person name="Ni X."/>
            <person name="Tian J."/>
            <person name="Zhou Y."/>
            <person name="Sheng Y."/>
            <person name="Liu T."/>
            <person name="Pan Y."/>
            <person name="Xia L."/>
            <person name="Li J."/>
            <person name="Zhao F."/>
            <person name="Cao W."/>
        </authorList>
    </citation>
    <scope>NUCLEOTIDE SEQUENCE</scope>
    <source>
        <strain evidence="1">Dsil-2018</strain>
    </source>
</reference>
<accession>A0ACB8D2D9</accession>
<sequence>MDEIQLQASFQYKGEYVTGAAANKENAAKIAYVFMIQSLLSSNKDVVHILPVAQTEAKQLHEFLDLLIRHLENIGIRVVAVASGNNSINRKAMSFFC</sequence>